<dbReference type="RefSeq" id="WP_151156470.1">
    <property type="nucleotide sequence ID" value="NZ_VZRA01000002.1"/>
</dbReference>
<organism evidence="3 4">
    <name type="scientific">Oryzomonas sagensis</name>
    <dbReference type="NCBI Taxonomy" id="2603857"/>
    <lineage>
        <taxon>Bacteria</taxon>
        <taxon>Pseudomonadati</taxon>
        <taxon>Thermodesulfobacteriota</taxon>
        <taxon>Desulfuromonadia</taxon>
        <taxon>Geobacterales</taxon>
        <taxon>Geobacteraceae</taxon>
        <taxon>Oryzomonas</taxon>
    </lineage>
</organism>
<name>A0ABQ6TN93_9BACT</name>
<evidence type="ECO:0000313" key="4">
    <source>
        <dbReference type="Proteomes" id="UP000798046"/>
    </source>
</evidence>
<dbReference type="InterPro" id="IPR010982">
    <property type="entry name" value="Lambda_DNA-bd_dom_sf"/>
</dbReference>
<reference evidence="3 4" key="1">
    <citation type="journal article" date="2020" name="Microorganisms">
        <title>Description of Three Novel Members in the Family Geobacteraceae, Oryzomonas japonicum gen. nov., sp. nov., Oryzomonas sagensis sp. nov., and Oryzomonas ruber sp. nov.</title>
        <authorList>
            <person name="Xu Z."/>
            <person name="Masuda Y."/>
            <person name="Hayakawa C."/>
            <person name="Ushijima N."/>
            <person name="Kawano K."/>
            <person name="Shiratori Y."/>
            <person name="Senoo K."/>
            <person name="Itoh H."/>
        </authorList>
    </citation>
    <scope>NUCLEOTIDE SEQUENCE [LARGE SCALE GENOMIC DNA]</scope>
    <source>
        <strain evidence="3 4">Red100</strain>
    </source>
</reference>
<accession>A0ABQ6TN93</accession>
<gene>
    <name evidence="3" type="ORF">F6V30_07995</name>
</gene>
<dbReference type="SUPFAM" id="SSF47413">
    <property type="entry name" value="lambda repressor-like DNA-binding domains"/>
    <property type="match status" value="1"/>
</dbReference>
<dbReference type="EMBL" id="VZRA01000002">
    <property type="protein sequence ID" value="KAB0670096.1"/>
    <property type="molecule type" value="Genomic_DNA"/>
</dbReference>
<comment type="caution">
    <text evidence="3">The sequence shown here is derived from an EMBL/GenBank/DDBJ whole genome shotgun (WGS) entry which is preliminary data.</text>
</comment>
<evidence type="ECO:0000256" key="1">
    <source>
        <dbReference type="ARBA" id="ARBA00023125"/>
    </source>
</evidence>
<proteinExistence type="predicted"/>
<dbReference type="SMART" id="SM00530">
    <property type="entry name" value="HTH_XRE"/>
    <property type="match status" value="1"/>
</dbReference>
<dbReference type="InterPro" id="IPR001387">
    <property type="entry name" value="Cro/C1-type_HTH"/>
</dbReference>
<keyword evidence="1" id="KW-0238">DNA-binding</keyword>
<dbReference type="Pfam" id="PF01381">
    <property type="entry name" value="HTH_3"/>
    <property type="match status" value="1"/>
</dbReference>
<protein>
    <submittedName>
        <fullName evidence="3">Helix-turn-helix transcriptional regulator</fullName>
    </submittedName>
</protein>
<dbReference type="CDD" id="cd00093">
    <property type="entry name" value="HTH_XRE"/>
    <property type="match status" value="1"/>
</dbReference>
<dbReference type="PANTHER" id="PTHR46558:SF4">
    <property type="entry name" value="DNA-BIDING PHAGE PROTEIN"/>
    <property type="match status" value="1"/>
</dbReference>
<keyword evidence="4" id="KW-1185">Reference proteome</keyword>
<dbReference type="Gene3D" id="1.10.260.40">
    <property type="entry name" value="lambda repressor-like DNA-binding domains"/>
    <property type="match status" value="1"/>
</dbReference>
<evidence type="ECO:0000313" key="3">
    <source>
        <dbReference type="EMBL" id="KAB0670096.1"/>
    </source>
</evidence>
<dbReference type="PANTHER" id="PTHR46558">
    <property type="entry name" value="TRACRIPTIONAL REGULATORY PROTEIN-RELATED-RELATED"/>
    <property type="match status" value="1"/>
</dbReference>
<evidence type="ECO:0000259" key="2">
    <source>
        <dbReference type="PROSITE" id="PS50943"/>
    </source>
</evidence>
<feature type="domain" description="HTH cro/C1-type" evidence="2">
    <location>
        <begin position="7"/>
        <end position="61"/>
    </location>
</feature>
<dbReference type="Proteomes" id="UP000798046">
    <property type="component" value="Unassembled WGS sequence"/>
</dbReference>
<dbReference type="PROSITE" id="PS50943">
    <property type="entry name" value="HTH_CROC1"/>
    <property type="match status" value="1"/>
</dbReference>
<sequence length="99" mass="11026">MKLGRLIKSLRISFGWQQKDLAEKLDISTNYLCQIETGKKVPSADIVERVAGQFNISKDALNFLSTDIPGELDPENAINYRKLQENVASLLLFQSGKAA</sequence>